<keyword evidence="3 6" id="KW-0812">Transmembrane</keyword>
<dbReference type="PANTHER" id="PTHR30572:SF18">
    <property type="entry name" value="ABC-TYPE MACROLIDE FAMILY EXPORT SYSTEM PERMEASE COMPONENT 2"/>
    <property type="match status" value="1"/>
</dbReference>
<feature type="domain" description="ABC3 transporter permease C-terminal" evidence="7">
    <location>
        <begin position="684"/>
        <end position="796"/>
    </location>
</feature>
<keyword evidence="2" id="KW-1003">Cell membrane</keyword>
<protein>
    <submittedName>
        <fullName evidence="9">FtsX-like permease family protein</fullName>
    </submittedName>
</protein>
<evidence type="ECO:0000313" key="9">
    <source>
        <dbReference type="EMBL" id="NER17337.1"/>
    </source>
</evidence>
<evidence type="ECO:0000313" key="10">
    <source>
        <dbReference type="Proteomes" id="UP000474296"/>
    </source>
</evidence>
<feature type="transmembrane region" description="Helical" evidence="6">
    <location>
        <begin position="431"/>
        <end position="450"/>
    </location>
</feature>
<comment type="caution">
    <text evidence="9">The sequence shown here is derived from an EMBL/GenBank/DDBJ whole genome shotgun (WGS) entry which is preliminary data.</text>
</comment>
<dbReference type="RefSeq" id="WP_164031723.1">
    <property type="nucleotide sequence ID" value="NZ_JAABOQ010000003.1"/>
</dbReference>
<feature type="transmembrane region" description="Helical" evidence="6">
    <location>
        <begin position="732"/>
        <end position="751"/>
    </location>
</feature>
<sequence>MIKNYIKIAWRNLLKNKLFSSINIFGLAVGLATCLLLILYILDETSYDKHHVDGDRIYRVYMESEDNSLATTAGPMSTELKNEFPEIEQIATFLKFPNVDKFLLKDKSLEKKLYETNGYYVDSTFFQVLSYDFKYGNANTALKKPNTIVLSEETAFKFFGDVNPISKTIEVETPYGSEIYTIDGVFKTDNKSHINAKLLISMKNGGIGNWVDSQEGIWGNNLFHTYLKLKKGSSELVFEEKLPAFVDRHIGEQLAAMNVERRYLLQPIKDIYLKSNMMWEIDQNGSMTYIYIFSAIAAFLLIIACINFMNLSTARSEKRAKEVGMRKVLGANKNSLVFQFLGESLLLCLISLVIAIVLVMLFMPFFNDITNKELVLTQYPSLLIFIGGLALITGLLSGLYPAFYLSSFKPITVLKGKLINTISAKNIRKGLVVFQFTISAALILVGGVIWQQMEFLQNKDMGFKKERQLLIPYSNPNAAENYSTLKNELLKDPNILSATAGDAYPGIQILSDTSFYGEEQTNENATWTRYAQVLDDYTQTLGYTLIAGRDFTKNNTVDSLSLILNETAVRKVGYTAETAIGKRVFYERGAIKSEMEIIGVVKDFNFKSLHEPIDAYALASLGDNQPSYFIATLNDQNLAATIKSIESVWNKVNPDTPFEYTFLDERFNTNYKAEKQTSTVVYGFMLIAIFIACIGLFGLASFTTEQRKKEVGIRRVLGASIFSITSMQLKDFLRLVMLAMLVASPLAWFLGNRWLENFAYRISIGWQLFVAAAFVAILIAFITVGAQVFKAAIANPVKSLRAE</sequence>
<dbReference type="InterPro" id="IPR050250">
    <property type="entry name" value="Macrolide_Exporter_MacB"/>
</dbReference>
<dbReference type="InterPro" id="IPR025857">
    <property type="entry name" value="MacB_PCD"/>
</dbReference>
<dbReference type="GO" id="GO:0005886">
    <property type="term" value="C:plasma membrane"/>
    <property type="evidence" value="ECO:0007669"/>
    <property type="project" value="UniProtKB-SubCell"/>
</dbReference>
<organism evidence="9 10">
    <name type="scientific">Spongiivirga citrea</name>
    <dbReference type="NCBI Taxonomy" id="1481457"/>
    <lineage>
        <taxon>Bacteria</taxon>
        <taxon>Pseudomonadati</taxon>
        <taxon>Bacteroidota</taxon>
        <taxon>Flavobacteriia</taxon>
        <taxon>Flavobacteriales</taxon>
        <taxon>Flavobacteriaceae</taxon>
        <taxon>Spongiivirga</taxon>
    </lineage>
</organism>
<evidence type="ECO:0000256" key="3">
    <source>
        <dbReference type="ARBA" id="ARBA00022692"/>
    </source>
</evidence>
<evidence type="ECO:0000259" key="8">
    <source>
        <dbReference type="Pfam" id="PF12704"/>
    </source>
</evidence>
<feature type="transmembrane region" description="Helical" evidence="6">
    <location>
        <begin position="21"/>
        <end position="42"/>
    </location>
</feature>
<feature type="transmembrane region" description="Helical" evidence="6">
    <location>
        <begin position="289"/>
        <end position="311"/>
    </location>
</feature>
<keyword evidence="4 6" id="KW-1133">Transmembrane helix</keyword>
<evidence type="ECO:0000256" key="1">
    <source>
        <dbReference type="ARBA" id="ARBA00004651"/>
    </source>
</evidence>
<dbReference type="InterPro" id="IPR003838">
    <property type="entry name" value="ABC3_permease_C"/>
</dbReference>
<feature type="transmembrane region" description="Helical" evidence="6">
    <location>
        <begin position="382"/>
        <end position="405"/>
    </location>
</feature>
<evidence type="ECO:0000256" key="4">
    <source>
        <dbReference type="ARBA" id="ARBA00022989"/>
    </source>
</evidence>
<dbReference type="Pfam" id="PF02687">
    <property type="entry name" value="FtsX"/>
    <property type="match status" value="2"/>
</dbReference>
<evidence type="ECO:0000256" key="2">
    <source>
        <dbReference type="ARBA" id="ARBA00022475"/>
    </source>
</evidence>
<feature type="transmembrane region" description="Helical" evidence="6">
    <location>
        <begin position="336"/>
        <end position="362"/>
    </location>
</feature>
<gene>
    <name evidence="9" type="ORF">GWK10_08945</name>
</gene>
<feature type="transmembrane region" description="Helical" evidence="6">
    <location>
        <begin position="763"/>
        <end position="789"/>
    </location>
</feature>
<keyword evidence="5 6" id="KW-0472">Membrane</keyword>
<proteinExistence type="predicted"/>
<accession>A0A6M0CPD7</accession>
<dbReference type="EMBL" id="JAABOQ010000003">
    <property type="protein sequence ID" value="NER17337.1"/>
    <property type="molecule type" value="Genomic_DNA"/>
</dbReference>
<dbReference type="AlphaFoldDB" id="A0A6M0CPD7"/>
<reference evidence="9 10" key="1">
    <citation type="submission" date="2020-01" db="EMBL/GenBank/DDBJ databases">
        <title>Spongiivirga citrea KCTC 32990T.</title>
        <authorList>
            <person name="Wang G."/>
        </authorList>
    </citation>
    <scope>NUCLEOTIDE SEQUENCE [LARGE SCALE GENOMIC DNA]</scope>
    <source>
        <strain evidence="9 10">KCTC 32990</strain>
    </source>
</reference>
<comment type="subcellular location">
    <subcellularLocation>
        <location evidence="1">Cell membrane</location>
        <topology evidence="1">Multi-pass membrane protein</topology>
    </subcellularLocation>
</comment>
<dbReference type="Proteomes" id="UP000474296">
    <property type="component" value="Unassembled WGS sequence"/>
</dbReference>
<feature type="transmembrane region" description="Helical" evidence="6">
    <location>
        <begin position="680"/>
        <end position="700"/>
    </location>
</feature>
<feature type="domain" description="MacB-like periplasmic core" evidence="8">
    <location>
        <begin position="20"/>
        <end position="234"/>
    </location>
</feature>
<keyword evidence="10" id="KW-1185">Reference proteome</keyword>
<feature type="domain" description="ABC3 transporter permease C-terminal" evidence="7">
    <location>
        <begin position="295"/>
        <end position="408"/>
    </location>
</feature>
<dbReference type="GO" id="GO:0022857">
    <property type="term" value="F:transmembrane transporter activity"/>
    <property type="evidence" value="ECO:0007669"/>
    <property type="project" value="TreeGrafter"/>
</dbReference>
<evidence type="ECO:0000256" key="6">
    <source>
        <dbReference type="SAM" id="Phobius"/>
    </source>
</evidence>
<dbReference type="PANTHER" id="PTHR30572">
    <property type="entry name" value="MEMBRANE COMPONENT OF TRANSPORTER-RELATED"/>
    <property type="match status" value="1"/>
</dbReference>
<dbReference type="Pfam" id="PF12704">
    <property type="entry name" value="MacB_PCD"/>
    <property type="match status" value="1"/>
</dbReference>
<evidence type="ECO:0000256" key="5">
    <source>
        <dbReference type="ARBA" id="ARBA00023136"/>
    </source>
</evidence>
<evidence type="ECO:0000259" key="7">
    <source>
        <dbReference type="Pfam" id="PF02687"/>
    </source>
</evidence>
<name>A0A6M0CPD7_9FLAO</name>